<dbReference type="InterPro" id="IPR003607">
    <property type="entry name" value="HD/PDEase_dom"/>
</dbReference>
<dbReference type="CDD" id="cd00077">
    <property type="entry name" value="HDc"/>
    <property type="match status" value="1"/>
</dbReference>
<feature type="transmembrane region" description="Helical" evidence="2">
    <location>
        <begin position="513"/>
        <end position="533"/>
    </location>
</feature>
<evidence type="ECO:0000313" key="4">
    <source>
        <dbReference type="EMBL" id="PEN07079.1"/>
    </source>
</evidence>
<evidence type="ECO:0000256" key="1">
    <source>
        <dbReference type="SAM" id="MobiDB-lite"/>
    </source>
</evidence>
<accession>A0A2H3NPN4</accession>
<dbReference type="EMBL" id="PDEP01000006">
    <property type="protein sequence ID" value="PEN07079.1"/>
    <property type="molecule type" value="Genomic_DNA"/>
</dbReference>
<keyword evidence="2" id="KW-0812">Transmembrane</keyword>
<dbReference type="PANTHER" id="PTHR36442">
    <property type="entry name" value="CYCLIC-DI-AMP PHOSPHODIESTERASE PGPH"/>
    <property type="match status" value="1"/>
</dbReference>
<dbReference type="InterPro" id="IPR011624">
    <property type="entry name" value="Metal-dep_PHydrolase_7TM_extra"/>
</dbReference>
<dbReference type="PANTHER" id="PTHR36442:SF1">
    <property type="entry name" value="CYCLIC-DI-AMP PHOSPHODIESTERASE PGPH"/>
    <property type="match status" value="1"/>
</dbReference>
<dbReference type="SUPFAM" id="SSF109604">
    <property type="entry name" value="HD-domain/PDEase-like"/>
    <property type="match status" value="1"/>
</dbReference>
<keyword evidence="5" id="KW-1185">Reference proteome</keyword>
<dbReference type="Pfam" id="PF01966">
    <property type="entry name" value="HD"/>
    <property type="match status" value="1"/>
</dbReference>
<feature type="compositionally biased region" description="Acidic residues" evidence="1">
    <location>
        <begin position="864"/>
        <end position="875"/>
    </location>
</feature>
<sequence>MKKWLERLGLRPKGATPVGTDLESGKRNVAEDTYWRDVTVRTVLFVVLVAATLAAFPRGEVFEYTVQVGDTWRQPTLVAPFNFPIYKDTDSVEREREQARRTTPPYFEEILNPEQVSRAYRDTVQQQVNKVLDAYTTSRYQRIRGNDEQAEADSLRYIQLRRNTRVTLSPEQWDVLTENAIAQIPSLSDTTRAPPATERLDRRIMQAVAEVTEVLQRRGVIDIPLDSVYTDHVIVRNEEERIQRRISVDRLVGMPEAFRRADEQLRDRFEDRPDAAQIAFAFFRDTFQPVYEHMAQETRERRTQRAQNVSPISGGVERGEVVVQQGERVTSEIKQKLTSLEREKNQRAATTIMWRQISGELILVLVTFFFFFFYIYLIRPDIWAENGLIALMVILFGVVVGLFGVAIRAPWLDLYAVPVALISVTLAIVFSARTALFATLVLAFLGGQMMGMNLQYAMAAFIGGMLGIFSVRDIKNRGQFFLSAALVLVGYALIICGTWLFLGTPSTRLGDDLIFAAVGASFTIVVQPVLWVIERTFGITTDLTLLELSDTNRPLLKRLSLEAPGTFNHSMQVANLAEAAAEKVGANGLLVRVGAFYHDIGKMIKPAQFVENQRGGQNPHDNQTPRISAMFITRHVKQGLKMGKEENLPDRVLQFIATHHGTARVEYFYQQALKNADGDESQVNAADYRYPGPRPFSKETGILLLADSVEAACRSLDEPTENNLRKLVESIFQRHIETGQLDDTNLTFKEIGAIKDKFMSLLVGVYHSRVKYPGQEEEGGAPPEEPWIAPIDFNVPADVSVVWSEDGWFEASVDAKPLPLLPGERRSLMLRPETEEASAYNGGNGAPDLSGMPVVVPTSRAEADPETDNPAEENADSASEPSGAESNDGAGTAGASETPGKPE</sequence>
<keyword evidence="2" id="KW-1133">Transmembrane helix</keyword>
<dbReference type="OrthoDB" id="9806952at2"/>
<keyword evidence="2" id="KW-0472">Membrane</keyword>
<evidence type="ECO:0000256" key="2">
    <source>
        <dbReference type="SAM" id="Phobius"/>
    </source>
</evidence>
<dbReference type="InterPro" id="IPR006674">
    <property type="entry name" value="HD_domain"/>
</dbReference>
<reference evidence="4 5" key="1">
    <citation type="submission" date="2017-10" db="EMBL/GenBank/DDBJ databases">
        <title>Draft genome of Longimonas halophila.</title>
        <authorList>
            <person name="Goh K.M."/>
            <person name="Shamsir M.S."/>
            <person name="Lim S.W."/>
        </authorList>
    </citation>
    <scope>NUCLEOTIDE SEQUENCE [LARGE SCALE GENOMIC DNA]</scope>
    <source>
        <strain evidence="4 5">KCTC 42399</strain>
    </source>
</reference>
<feature type="transmembrane region" description="Helical" evidence="2">
    <location>
        <begin position="357"/>
        <end position="376"/>
    </location>
</feature>
<dbReference type="AlphaFoldDB" id="A0A2H3NPN4"/>
<organism evidence="4 5">
    <name type="scientific">Longimonas halophila</name>
    <dbReference type="NCBI Taxonomy" id="1469170"/>
    <lineage>
        <taxon>Bacteria</taxon>
        <taxon>Pseudomonadati</taxon>
        <taxon>Rhodothermota</taxon>
        <taxon>Rhodothermia</taxon>
        <taxon>Rhodothermales</taxon>
        <taxon>Salisaetaceae</taxon>
        <taxon>Longimonas</taxon>
    </lineage>
</organism>
<protein>
    <submittedName>
        <fullName evidence="4">Metal-dependent phosphohydrolase</fullName>
    </submittedName>
</protein>
<feature type="transmembrane region" description="Helical" evidence="2">
    <location>
        <begin position="453"/>
        <end position="471"/>
    </location>
</feature>
<dbReference type="Pfam" id="PF07698">
    <property type="entry name" value="7TM-7TMR_HD"/>
    <property type="match status" value="1"/>
</dbReference>
<proteinExistence type="predicted"/>
<dbReference type="Proteomes" id="UP000221024">
    <property type="component" value="Unassembled WGS sequence"/>
</dbReference>
<keyword evidence="4" id="KW-0378">Hydrolase</keyword>
<feature type="transmembrane region" description="Helical" evidence="2">
    <location>
        <begin position="388"/>
        <end position="407"/>
    </location>
</feature>
<dbReference type="InterPro" id="IPR006675">
    <property type="entry name" value="HDIG_dom"/>
</dbReference>
<feature type="transmembrane region" description="Helical" evidence="2">
    <location>
        <begin position="480"/>
        <end position="501"/>
    </location>
</feature>
<dbReference type="Pfam" id="PF07697">
    <property type="entry name" value="7TMR-HDED"/>
    <property type="match status" value="1"/>
</dbReference>
<name>A0A2H3NPN4_9BACT</name>
<evidence type="ECO:0000313" key="5">
    <source>
        <dbReference type="Proteomes" id="UP000221024"/>
    </source>
</evidence>
<evidence type="ECO:0000259" key="3">
    <source>
        <dbReference type="SMART" id="SM00471"/>
    </source>
</evidence>
<comment type="caution">
    <text evidence="4">The sequence shown here is derived from an EMBL/GenBank/DDBJ whole genome shotgun (WGS) entry which is preliminary data.</text>
</comment>
<gene>
    <name evidence="4" type="ORF">CRI93_08040</name>
</gene>
<dbReference type="SMART" id="SM00471">
    <property type="entry name" value="HDc"/>
    <property type="match status" value="1"/>
</dbReference>
<feature type="domain" description="HD/PDEase" evidence="3">
    <location>
        <begin position="562"/>
        <end position="721"/>
    </location>
</feature>
<dbReference type="Gene3D" id="1.10.3210.10">
    <property type="entry name" value="Hypothetical protein af1432"/>
    <property type="match status" value="1"/>
</dbReference>
<dbReference type="GO" id="GO:0016787">
    <property type="term" value="F:hydrolase activity"/>
    <property type="evidence" value="ECO:0007669"/>
    <property type="project" value="UniProtKB-KW"/>
</dbReference>
<feature type="transmembrane region" description="Helical" evidence="2">
    <location>
        <begin position="414"/>
        <end position="447"/>
    </location>
</feature>
<dbReference type="InterPro" id="IPR052722">
    <property type="entry name" value="PgpH_phosphodiesterase"/>
</dbReference>
<dbReference type="RefSeq" id="WP_098062107.1">
    <property type="nucleotide sequence ID" value="NZ_PDEP01000006.1"/>
</dbReference>
<dbReference type="NCBIfam" id="TIGR00277">
    <property type="entry name" value="HDIG"/>
    <property type="match status" value="1"/>
</dbReference>
<feature type="region of interest" description="Disordered" evidence="1">
    <location>
        <begin position="834"/>
        <end position="903"/>
    </location>
</feature>
<dbReference type="InterPro" id="IPR011621">
    <property type="entry name" value="Metal-dep_PHydrolase_7TM_intra"/>
</dbReference>